<evidence type="ECO:0000256" key="2">
    <source>
        <dbReference type="SAM" id="SignalP"/>
    </source>
</evidence>
<gene>
    <name evidence="3" type="ORF">AB205_0099120</name>
</gene>
<protein>
    <recommendedName>
        <fullName evidence="5">Secreted phosphoprotein 1</fullName>
    </recommendedName>
</protein>
<proteinExistence type="predicted"/>
<feature type="compositionally biased region" description="Basic and acidic residues" evidence="1">
    <location>
        <begin position="120"/>
        <end position="133"/>
    </location>
</feature>
<dbReference type="AlphaFoldDB" id="A0A2G9SEH4"/>
<feature type="non-terminal residue" evidence="3">
    <location>
        <position position="155"/>
    </location>
</feature>
<keyword evidence="4" id="KW-1185">Reference proteome</keyword>
<feature type="non-terminal residue" evidence="3">
    <location>
        <position position="1"/>
    </location>
</feature>
<feature type="region of interest" description="Disordered" evidence="1">
    <location>
        <begin position="26"/>
        <end position="155"/>
    </location>
</feature>
<accession>A0A2G9SEH4</accession>
<feature type="compositionally biased region" description="Polar residues" evidence="1">
    <location>
        <begin position="143"/>
        <end position="155"/>
    </location>
</feature>
<keyword evidence="2" id="KW-0732">Signal</keyword>
<evidence type="ECO:0000256" key="1">
    <source>
        <dbReference type="SAM" id="MobiDB-lite"/>
    </source>
</evidence>
<evidence type="ECO:0000313" key="4">
    <source>
        <dbReference type="Proteomes" id="UP000228934"/>
    </source>
</evidence>
<sequence length="155" mass="16751">AHNISMKKIILCVCITSLVLGYPVPDSHSDSSQNVEDDSRSSESSLRSSEQQYDSSEETAVDQQTDEISGGLHESTVDQDYISAPIDSIDIEEQLTGIGDGGNQEDVKPTHSGELQSSQEDDKERESTDHVDGGDVDDEDNESGSLEDTLDTVTT</sequence>
<feature type="signal peptide" evidence="2">
    <location>
        <begin position="1"/>
        <end position="21"/>
    </location>
</feature>
<organism evidence="3 4">
    <name type="scientific">Aquarana catesbeiana</name>
    <name type="common">American bullfrog</name>
    <name type="synonym">Rana catesbeiana</name>
    <dbReference type="NCBI Taxonomy" id="8400"/>
    <lineage>
        <taxon>Eukaryota</taxon>
        <taxon>Metazoa</taxon>
        <taxon>Chordata</taxon>
        <taxon>Craniata</taxon>
        <taxon>Vertebrata</taxon>
        <taxon>Euteleostomi</taxon>
        <taxon>Amphibia</taxon>
        <taxon>Batrachia</taxon>
        <taxon>Anura</taxon>
        <taxon>Neobatrachia</taxon>
        <taxon>Ranoidea</taxon>
        <taxon>Ranidae</taxon>
        <taxon>Aquarana</taxon>
    </lineage>
</organism>
<dbReference type="OrthoDB" id="9909926at2759"/>
<evidence type="ECO:0008006" key="5">
    <source>
        <dbReference type="Google" id="ProtNLM"/>
    </source>
</evidence>
<reference evidence="4" key="1">
    <citation type="journal article" date="2017" name="Nat. Commun.">
        <title>The North American bullfrog draft genome provides insight into hormonal regulation of long noncoding RNA.</title>
        <authorList>
            <person name="Hammond S.A."/>
            <person name="Warren R.L."/>
            <person name="Vandervalk B.P."/>
            <person name="Kucuk E."/>
            <person name="Khan H."/>
            <person name="Gibb E.A."/>
            <person name="Pandoh P."/>
            <person name="Kirk H."/>
            <person name="Zhao Y."/>
            <person name="Jones M."/>
            <person name="Mungall A.J."/>
            <person name="Coope R."/>
            <person name="Pleasance S."/>
            <person name="Moore R.A."/>
            <person name="Holt R.A."/>
            <person name="Round J.M."/>
            <person name="Ohora S."/>
            <person name="Walle B.V."/>
            <person name="Veldhoen N."/>
            <person name="Helbing C.C."/>
            <person name="Birol I."/>
        </authorList>
    </citation>
    <scope>NUCLEOTIDE SEQUENCE [LARGE SCALE GENOMIC DNA]</scope>
</reference>
<feature type="chain" id="PRO_5013742197" description="Secreted phosphoprotein 1" evidence="2">
    <location>
        <begin position="22"/>
        <end position="155"/>
    </location>
</feature>
<dbReference type="Proteomes" id="UP000228934">
    <property type="component" value="Unassembled WGS sequence"/>
</dbReference>
<evidence type="ECO:0000313" key="3">
    <source>
        <dbReference type="EMBL" id="PIO38482.1"/>
    </source>
</evidence>
<dbReference type="EMBL" id="KV924740">
    <property type="protein sequence ID" value="PIO38482.1"/>
    <property type="molecule type" value="Genomic_DNA"/>
</dbReference>
<name>A0A2G9SEH4_AQUCT</name>